<dbReference type="OrthoDB" id="73691at2759"/>
<proteinExistence type="predicted"/>
<dbReference type="GO" id="GO:0005743">
    <property type="term" value="C:mitochondrial inner membrane"/>
    <property type="evidence" value="ECO:0007669"/>
    <property type="project" value="UniProtKB-SubCell"/>
</dbReference>
<evidence type="ECO:0000256" key="6">
    <source>
        <dbReference type="ARBA" id="ARBA00023136"/>
    </source>
</evidence>
<sequence>MKPRPITSVPAKSTPFIAPLPQVRAKLNPPDTTYAPALRVPPRGSEAYVKYLWRCGRTYVSFYKAGVSNVRSTLRLAKGLREKARRAGVNKTADMAKVLTRAEWQIVLRSRADKLRLPAFGALLLVFGEWLPLMVMYLTPVVPEPCRIPSQVERQLRKAEERRHERERRLAIDAARLVARDRVAGATGAGERNPQAMTPEILDKADLYTLVSLDVRFGIQPRIWDWLFMTPPKALLRSGLRNRIEYLRKDDWAIRRDGGFQALNEKEAERACLERGIRVLGRKEGELRRELAGWFEG</sequence>
<evidence type="ECO:0000256" key="1">
    <source>
        <dbReference type="ARBA" id="ARBA00004434"/>
    </source>
</evidence>
<keyword evidence="5 7" id="KW-0496">Mitochondrion</keyword>
<dbReference type="PANTHER" id="PTHR14009">
    <property type="entry name" value="LEUCINE ZIPPER-EF-HAND CONTAINING TRANSMEMBRANE PROTEIN"/>
    <property type="match status" value="1"/>
</dbReference>
<dbReference type="InterPro" id="IPR044202">
    <property type="entry name" value="LETM1/MDM38-like"/>
</dbReference>
<name>A0A6A5V8W8_9PLEO</name>
<evidence type="ECO:0000256" key="4">
    <source>
        <dbReference type="ARBA" id="ARBA00022989"/>
    </source>
</evidence>
<evidence type="ECO:0000313" key="10">
    <source>
        <dbReference type="Proteomes" id="UP000800036"/>
    </source>
</evidence>
<evidence type="ECO:0000256" key="3">
    <source>
        <dbReference type="ARBA" id="ARBA00022792"/>
    </source>
</evidence>
<evidence type="ECO:0000256" key="2">
    <source>
        <dbReference type="ARBA" id="ARBA00022692"/>
    </source>
</evidence>
<dbReference type="InterPro" id="IPR033122">
    <property type="entry name" value="LETM1-like_RBD"/>
</dbReference>
<keyword evidence="10" id="KW-1185">Reference proteome</keyword>
<gene>
    <name evidence="9" type="ORF">BU23DRAFT_589516</name>
</gene>
<protein>
    <recommendedName>
        <fullName evidence="8">Letm1 RBD domain-containing protein</fullName>
    </recommendedName>
</protein>
<dbReference type="Proteomes" id="UP000800036">
    <property type="component" value="Unassembled WGS sequence"/>
</dbReference>
<feature type="domain" description="Letm1 RBD" evidence="8">
    <location>
        <begin position="144"/>
        <end position="297"/>
    </location>
</feature>
<dbReference type="EMBL" id="ML976680">
    <property type="protein sequence ID" value="KAF1973555.1"/>
    <property type="molecule type" value="Genomic_DNA"/>
</dbReference>
<dbReference type="GO" id="GO:0030003">
    <property type="term" value="P:intracellular monoatomic cation homeostasis"/>
    <property type="evidence" value="ECO:0007669"/>
    <property type="project" value="TreeGrafter"/>
</dbReference>
<evidence type="ECO:0000256" key="5">
    <source>
        <dbReference type="ARBA" id="ARBA00023128"/>
    </source>
</evidence>
<evidence type="ECO:0000259" key="8">
    <source>
        <dbReference type="PROSITE" id="PS51758"/>
    </source>
</evidence>
<organism evidence="9 10">
    <name type="scientific">Bimuria novae-zelandiae CBS 107.79</name>
    <dbReference type="NCBI Taxonomy" id="1447943"/>
    <lineage>
        <taxon>Eukaryota</taxon>
        <taxon>Fungi</taxon>
        <taxon>Dikarya</taxon>
        <taxon>Ascomycota</taxon>
        <taxon>Pezizomycotina</taxon>
        <taxon>Dothideomycetes</taxon>
        <taxon>Pleosporomycetidae</taxon>
        <taxon>Pleosporales</taxon>
        <taxon>Massarineae</taxon>
        <taxon>Didymosphaeriaceae</taxon>
        <taxon>Bimuria</taxon>
    </lineage>
</organism>
<keyword evidence="4" id="KW-1133">Transmembrane helix</keyword>
<dbReference type="PROSITE" id="PS51758">
    <property type="entry name" value="LETM1_RBD"/>
    <property type="match status" value="1"/>
</dbReference>
<dbReference type="GO" id="GO:0043022">
    <property type="term" value="F:ribosome binding"/>
    <property type="evidence" value="ECO:0007669"/>
    <property type="project" value="InterPro"/>
</dbReference>
<evidence type="ECO:0000256" key="7">
    <source>
        <dbReference type="PROSITE-ProRule" id="PRU01094"/>
    </source>
</evidence>
<evidence type="ECO:0000313" key="9">
    <source>
        <dbReference type="EMBL" id="KAF1973555.1"/>
    </source>
</evidence>
<keyword evidence="2" id="KW-0812">Transmembrane</keyword>
<comment type="subcellular location">
    <subcellularLocation>
        <location evidence="1">Mitochondrion inner membrane</location>
        <topology evidence="1">Single-pass membrane protein</topology>
    </subcellularLocation>
</comment>
<accession>A0A6A5V8W8</accession>
<dbReference type="Pfam" id="PF07766">
    <property type="entry name" value="LETM1_RBD"/>
    <property type="match status" value="1"/>
</dbReference>
<reference evidence="9" key="1">
    <citation type="journal article" date="2020" name="Stud. Mycol.">
        <title>101 Dothideomycetes genomes: a test case for predicting lifestyles and emergence of pathogens.</title>
        <authorList>
            <person name="Haridas S."/>
            <person name="Albert R."/>
            <person name="Binder M."/>
            <person name="Bloem J."/>
            <person name="Labutti K."/>
            <person name="Salamov A."/>
            <person name="Andreopoulos B."/>
            <person name="Baker S."/>
            <person name="Barry K."/>
            <person name="Bills G."/>
            <person name="Bluhm B."/>
            <person name="Cannon C."/>
            <person name="Castanera R."/>
            <person name="Culley D."/>
            <person name="Daum C."/>
            <person name="Ezra D."/>
            <person name="Gonzalez J."/>
            <person name="Henrissat B."/>
            <person name="Kuo A."/>
            <person name="Liang C."/>
            <person name="Lipzen A."/>
            <person name="Lutzoni F."/>
            <person name="Magnuson J."/>
            <person name="Mondo S."/>
            <person name="Nolan M."/>
            <person name="Ohm R."/>
            <person name="Pangilinan J."/>
            <person name="Park H.-J."/>
            <person name="Ramirez L."/>
            <person name="Alfaro M."/>
            <person name="Sun H."/>
            <person name="Tritt A."/>
            <person name="Yoshinaga Y."/>
            <person name="Zwiers L.-H."/>
            <person name="Turgeon B."/>
            <person name="Goodwin S."/>
            <person name="Spatafora J."/>
            <person name="Crous P."/>
            <person name="Grigoriev I."/>
        </authorList>
    </citation>
    <scope>NUCLEOTIDE SEQUENCE</scope>
    <source>
        <strain evidence="9">CBS 107.79</strain>
    </source>
</reference>
<keyword evidence="6" id="KW-0472">Membrane</keyword>
<keyword evidence="3" id="KW-0999">Mitochondrion inner membrane</keyword>
<dbReference type="PANTHER" id="PTHR14009:SF1">
    <property type="entry name" value="MITOCHONDRIAL PROTON_CALCIUM EXCHANGER PROTEIN"/>
    <property type="match status" value="1"/>
</dbReference>
<dbReference type="AlphaFoldDB" id="A0A6A5V8W8"/>